<keyword evidence="2" id="KW-0456">Lyase</keyword>
<evidence type="ECO:0000313" key="4">
    <source>
        <dbReference type="Proteomes" id="UP000184330"/>
    </source>
</evidence>
<dbReference type="InterPro" id="IPR009906">
    <property type="entry name" value="D-Glu_cyclase"/>
</dbReference>
<dbReference type="Gene3D" id="3.30.2040.10">
    <property type="entry name" value="PSTPO5379-like domain"/>
    <property type="match status" value="1"/>
</dbReference>
<evidence type="ECO:0000256" key="1">
    <source>
        <dbReference type="ARBA" id="ARBA00007896"/>
    </source>
</evidence>
<accession>A0A1L7XF93</accession>
<proteinExistence type="inferred from homology"/>
<comment type="similarity">
    <text evidence="1">Belongs to the D-glutamate cyclase family.</text>
</comment>
<sequence length="326" mass="36219">MPSFQQNGSPEPTFASETTFTSTMASNRLLTGASVRKASRNGSHRTATAGLAPTYLQANLIILPSRYATDFRLLCARNPVPCPLLAESKASGSWDAVKSWVLGLSGDEIISRFDVRRDAPKYMVYRESKLVKIQCDDILSEWSEDHIAFFIGCSFSFESALANAGLPLRHSVLRRNVPMYRTQIPLCPAGVFTSGTYVVSMRPYRRSEIEAVRNVTRPFMATHGEPLAWGWEAVQQLGIKDIDQPEWGDAPLTLDGRPLGQCERGEDEEIPVFWGCGVTPQEAVMRAGLQGTIMAHAPGHMLVLDCRDWDIMKEPSDRKPETEEPN</sequence>
<organism evidence="3 4">
    <name type="scientific">Phialocephala subalpina</name>
    <dbReference type="NCBI Taxonomy" id="576137"/>
    <lineage>
        <taxon>Eukaryota</taxon>
        <taxon>Fungi</taxon>
        <taxon>Dikarya</taxon>
        <taxon>Ascomycota</taxon>
        <taxon>Pezizomycotina</taxon>
        <taxon>Leotiomycetes</taxon>
        <taxon>Helotiales</taxon>
        <taxon>Mollisiaceae</taxon>
        <taxon>Phialocephala</taxon>
        <taxon>Phialocephala fortinii species complex</taxon>
    </lineage>
</organism>
<dbReference type="Pfam" id="PF07286">
    <property type="entry name" value="D-Glu_cyclase"/>
    <property type="match status" value="1"/>
</dbReference>
<evidence type="ECO:0000313" key="3">
    <source>
        <dbReference type="EMBL" id="CZR63693.1"/>
    </source>
</evidence>
<dbReference type="FunFam" id="3.30.2040.10:FF:000001">
    <property type="entry name" value="D-glutamate cyclase, mitochondrial"/>
    <property type="match status" value="1"/>
</dbReference>
<dbReference type="STRING" id="576137.A0A1L7XF93"/>
<dbReference type="AlphaFoldDB" id="A0A1L7XF93"/>
<dbReference type="GO" id="GO:0047820">
    <property type="term" value="F:D-glutamate cyclase activity"/>
    <property type="evidence" value="ECO:0007669"/>
    <property type="project" value="TreeGrafter"/>
</dbReference>
<name>A0A1L7XF93_9HELO</name>
<protein>
    <submittedName>
        <fullName evidence="3">Probable protein ycsI</fullName>
    </submittedName>
</protein>
<dbReference type="Proteomes" id="UP000184330">
    <property type="component" value="Unassembled WGS sequence"/>
</dbReference>
<dbReference type="InterPro" id="IPR038021">
    <property type="entry name" value="Putative_hydro-lyase"/>
</dbReference>
<dbReference type="PANTHER" id="PTHR32022:SF10">
    <property type="entry name" value="D-GLUTAMATE CYCLASE, MITOCHONDRIAL"/>
    <property type="match status" value="1"/>
</dbReference>
<gene>
    <name evidence="3" type="ORF">PAC_13590</name>
</gene>
<dbReference type="SUPFAM" id="SSF160920">
    <property type="entry name" value="PSTPO5379-like"/>
    <property type="match status" value="1"/>
</dbReference>
<dbReference type="PANTHER" id="PTHR32022">
    <property type="entry name" value="D-GLUTAMATE CYCLASE, MITOCHONDRIAL"/>
    <property type="match status" value="1"/>
</dbReference>
<keyword evidence="4" id="KW-1185">Reference proteome</keyword>
<dbReference type="GO" id="GO:0006536">
    <property type="term" value="P:glutamate metabolic process"/>
    <property type="evidence" value="ECO:0007669"/>
    <property type="project" value="TreeGrafter"/>
</dbReference>
<dbReference type="Gene3D" id="3.40.1640.10">
    <property type="entry name" value="PSTPO5379-like"/>
    <property type="match status" value="1"/>
</dbReference>
<reference evidence="3 4" key="1">
    <citation type="submission" date="2016-03" db="EMBL/GenBank/DDBJ databases">
        <authorList>
            <person name="Ploux O."/>
        </authorList>
    </citation>
    <scope>NUCLEOTIDE SEQUENCE [LARGE SCALE GENOMIC DNA]</scope>
    <source>
        <strain evidence="3 4">UAMH 11012</strain>
    </source>
</reference>
<evidence type="ECO:0000256" key="2">
    <source>
        <dbReference type="ARBA" id="ARBA00023239"/>
    </source>
</evidence>
<dbReference type="OrthoDB" id="10262538at2759"/>
<dbReference type="EMBL" id="FJOG01000024">
    <property type="protein sequence ID" value="CZR63693.1"/>
    <property type="molecule type" value="Genomic_DNA"/>
</dbReference>